<reference evidence="2 3" key="1">
    <citation type="submission" date="2015-03" db="EMBL/GenBank/DDBJ databases">
        <authorList>
            <person name="Radwan O."/>
            <person name="Al-Naeli F.A."/>
            <person name="Rendon G.A."/>
            <person name="Fields C."/>
        </authorList>
    </citation>
    <scope>NUCLEOTIDE SEQUENCE [LARGE SCALE GENOMIC DNA]</scope>
    <source>
        <strain evidence="2">CR-DP1</strain>
    </source>
</reference>
<evidence type="ECO:0000313" key="3">
    <source>
        <dbReference type="Proteomes" id="UP000033483"/>
    </source>
</evidence>
<sequence length="248" mass="26947">MADSPSHSSKLPVFLPPASPTQLLSYILAHYSYPSTLLIASSKADFLRALIHDATSHSSTPQARALLATSLFQTAIAKHIRLVFVPTASHLRAHLAVFSPADSPVAAPPGYVAPEEVVPALLVYGLLDVHRESSEWNAQGVMRSLSAVVDAAVHTGFSPVLVEPVAYDDSGRNSLDKISKEEVPLLGYRQGGDTRLSKRAVPLGRIIQRWFRFSPESWADITQKAKPKDIPDHEHATQEDAAMTQADE</sequence>
<feature type="compositionally biased region" description="Basic and acidic residues" evidence="1">
    <location>
        <begin position="226"/>
        <end position="238"/>
    </location>
</feature>
<gene>
    <name evidence="2" type="ORF">TD95_002952</name>
</gene>
<organism evidence="2 3">
    <name type="scientific">Thielaviopsis punctulata</name>
    <dbReference type="NCBI Taxonomy" id="72032"/>
    <lineage>
        <taxon>Eukaryota</taxon>
        <taxon>Fungi</taxon>
        <taxon>Dikarya</taxon>
        <taxon>Ascomycota</taxon>
        <taxon>Pezizomycotina</taxon>
        <taxon>Sordariomycetes</taxon>
        <taxon>Hypocreomycetidae</taxon>
        <taxon>Microascales</taxon>
        <taxon>Ceratocystidaceae</taxon>
        <taxon>Thielaviopsis</taxon>
    </lineage>
</organism>
<feature type="region of interest" description="Disordered" evidence="1">
    <location>
        <begin position="222"/>
        <end position="248"/>
    </location>
</feature>
<protein>
    <submittedName>
        <fullName evidence="2">Uncharacterized protein</fullName>
    </submittedName>
</protein>
<evidence type="ECO:0000256" key="1">
    <source>
        <dbReference type="SAM" id="MobiDB-lite"/>
    </source>
</evidence>
<dbReference type="OrthoDB" id="5391496at2759"/>
<dbReference type="EMBL" id="LAEV01000157">
    <property type="protein sequence ID" value="KKA31001.1"/>
    <property type="molecule type" value="Genomic_DNA"/>
</dbReference>
<evidence type="ECO:0000313" key="2">
    <source>
        <dbReference type="EMBL" id="KKA31001.1"/>
    </source>
</evidence>
<dbReference type="Proteomes" id="UP000033483">
    <property type="component" value="Unassembled WGS sequence"/>
</dbReference>
<name>A0A0F4ZLI8_9PEZI</name>
<proteinExistence type="predicted"/>
<dbReference type="AlphaFoldDB" id="A0A0F4ZLI8"/>
<comment type="caution">
    <text evidence="2">The sequence shown here is derived from an EMBL/GenBank/DDBJ whole genome shotgun (WGS) entry which is preliminary data.</text>
</comment>
<accession>A0A0F4ZLI8</accession>
<keyword evidence="3" id="KW-1185">Reference proteome</keyword>